<protein>
    <submittedName>
        <fullName evidence="1">Uncharacterized protein</fullName>
    </submittedName>
</protein>
<dbReference type="HOGENOM" id="CLU_3029361_0_0_0"/>
<dbReference type="KEGG" id="rba:RB3063"/>
<dbReference type="STRING" id="243090.RB3063"/>
<dbReference type="EMBL" id="BX294138">
    <property type="protein sequence ID" value="CAD72988.1"/>
    <property type="molecule type" value="Genomic_DNA"/>
</dbReference>
<dbReference type="AlphaFoldDB" id="Q7UUT9"/>
<accession>Q7UUT9</accession>
<gene>
    <name evidence="1" type="ordered locus">RB3063</name>
</gene>
<dbReference type="Proteomes" id="UP000001025">
    <property type="component" value="Chromosome"/>
</dbReference>
<sequence>METCSQGLHPTSLRGVLGSHAGEFAPEEAGLVDVTRRNDEGVAVGFDDFGCWSSE</sequence>
<organism evidence="1 2">
    <name type="scientific">Rhodopirellula baltica (strain DSM 10527 / NCIMB 13988 / SH1)</name>
    <dbReference type="NCBI Taxonomy" id="243090"/>
    <lineage>
        <taxon>Bacteria</taxon>
        <taxon>Pseudomonadati</taxon>
        <taxon>Planctomycetota</taxon>
        <taxon>Planctomycetia</taxon>
        <taxon>Pirellulales</taxon>
        <taxon>Pirellulaceae</taxon>
        <taxon>Rhodopirellula</taxon>
    </lineage>
</organism>
<dbReference type="InParanoid" id="Q7UUT9"/>
<dbReference type="EnsemblBacteria" id="CAD72988">
    <property type="protein sequence ID" value="CAD72988"/>
    <property type="gene ID" value="RB3063"/>
</dbReference>
<reference evidence="1 2" key="1">
    <citation type="journal article" date="2003" name="Proc. Natl. Acad. Sci. U.S.A.">
        <title>Complete genome sequence of the marine planctomycete Pirellula sp. strain 1.</title>
        <authorList>
            <person name="Gloeckner F.O."/>
            <person name="Kube M."/>
            <person name="Bauer M."/>
            <person name="Teeling H."/>
            <person name="Lombardot T."/>
            <person name="Ludwig W."/>
            <person name="Gade D."/>
            <person name="Beck A."/>
            <person name="Borzym K."/>
            <person name="Heitmann K."/>
            <person name="Rabus R."/>
            <person name="Schlesner H."/>
            <person name="Amann R."/>
            <person name="Reinhardt R."/>
        </authorList>
    </citation>
    <scope>NUCLEOTIDE SEQUENCE [LARGE SCALE GENOMIC DNA]</scope>
    <source>
        <strain evidence="2">DSM 10527 / NCIMB 13988 / SH1</strain>
    </source>
</reference>
<evidence type="ECO:0000313" key="1">
    <source>
        <dbReference type="EMBL" id="CAD72988.1"/>
    </source>
</evidence>
<proteinExistence type="predicted"/>
<evidence type="ECO:0000313" key="2">
    <source>
        <dbReference type="Proteomes" id="UP000001025"/>
    </source>
</evidence>
<name>Q7UUT9_RHOBA</name>
<keyword evidence="2" id="KW-1185">Reference proteome</keyword>